<gene>
    <name evidence="2" type="ORF">QZM70_09390</name>
</gene>
<proteinExistence type="predicted"/>
<reference evidence="2" key="1">
    <citation type="submission" date="2023-07" db="EMBL/GenBank/DDBJ databases">
        <title>A collection of bacterial strains from the Burkholderia cepacia Research Laboratory and Repository.</title>
        <authorList>
            <person name="Lipuma J."/>
            <person name="Spilker T."/>
            <person name="Caverly L."/>
        </authorList>
    </citation>
    <scope>NUCLEOTIDE SEQUENCE</scope>
    <source>
        <strain evidence="2">AU45194</strain>
    </source>
</reference>
<keyword evidence="1" id="KW-1133">Transmembrane helix</keyword>
<protein>
    <submittedName>
        <fullName evidence="2">Uncharacterized protein</fullName>
    </submittedName>
</protein>
<keyword evidence="3" id="KW-1185">Reference proteome</keyword>
<dbReference type="RefSeq" id="WP_124484575.1">
    <property type="nucleotide sequence ID" value="NZ_CBCPGX010000007.1"/>
</dbReference>
<sequence>MHASFNIFLAVGILSIAVLRARRWRSAKAQGLSPAQFERENGTSPQRLRATGEQMRWLGRILFIVPFVLGLGLAIHPKSPGSVLAAEFIGYVIIFGGLGLLFLWVARKNEALARDIEMLP</sequence>
<feature type="transmembrane region" description="Helical" evidence="1">
    <location>
        <begin position="57"/>
        <end position="76"/>
    </location>
</feature>
<evidence type="ECO:0000313" key="3">
    <source>
        <dbReference type="Proteomes" id="UP001172217"/>
    </source>
</evidence>
<dbReference type="Proteomes" id="UP001172217">
    <property type="component" value="Unassembled WGS sequence"/>
</dbReference>
<evidence type="ECO:0000313" key="2">
    <source>
        <dbReference type="EMBL" id="MDN7523150.1"/>
    </source>
</evidence>
<feature type="transmembrane region" description="Helical" evidence="1">
    <location>
        <begin position="6"/>
        <end position="22"/>
    </location>
</feature>
<accession>A0ABT8NNK2</accession>
<name>A0ABT8NNK2_9BURK</name>
<evidence type="ECO:0000256" key="1">
    <source>
        <dbReference type="SAM" id="Phobius"/>
    </source>
</evidence>
<organism evidence="2 3">
    <name type="scientific">Burkholderia orbicola</name>
    <dbReference type="NCBI Taxonomy" id="2978683"/>
    <lineage>
        <taxon>Bacteria</taxon>
        <taxon>Pseudomonadati</taxon>
        <taxon>Pseudomonadota</taxon>
        <taxon>Betaproteobacteria</taxon>
        <taxon>Burkholderiales</taxon>
        <taxon>Burkholderiaceae</taxon>
        <taxon>Burkholderia</taxon>
        <taxon>Burkholderia cepacia complex</taxon>
    </lineage>
</organism>
<feature type="transmembrane region" description="Helical" evidence="1">
    <location>
        <begin position="88"/>
        <end position="106"/>
    </location>
</feature>
<comment type="caution">
    <text evidence="2">The sequence shown here is derived from an EMBL/GenBank/DDBJ whole genome shotgun (WGS) entry which is preliminary data.</text>
</comment>
<keyword evidence="1" id="KW-0812">Transmembrane</keyword>
<keyword evidence="1" id="KW-0472">Membrane</keyword>
<dbReference type="EMBL" id="JAUJQL010000005">
    <property type="protein sequence ID" value="MDN7523150.1"/>
    <property type="molecule type" value="Genomic_DNA"/>
</dbReference>